<keyword evidence="1" id="KW-0732">Signal</keyword>
<evidence type="ECO:0000259" key="2">
    <source>
        <dbReference type="Pfam" id="PF03446"/>
    </source>
</evidence>
<dbReference type="Gene3D" id="3.40.50.720">
    <property type="entry name" value="NAD(P)-binding Rossmann-like Domain"/>
    <property type="match status" value="1"/>
</dbReference>
<keyword evidence="4" id="KW-1185">Reference proteome</keyword>
<dbReference type="PANTHER" id="PTHR43580">
    <property type="entry name" value="OXIDOREDUCTASE GLYR1-RELATED"/>
    <property type="match status" value="1"/>
</dbReference>
<organism evidence="3 4">
    <name type="scientific">Actinomadura adrarensis</name>
    <dbReference type="NCBI Taxonomy" id="1819600"/>
    <lineage>
        <taxon>Bacteria</taxon>
        <taxon>Bacillati</taxon>
        <taxon>Actinomycetota</taxon>
        <taxon>Actinomycetes</taxon>
        <taxon>Streptosporangiales</taxon>
        <taxon>Thermomonosporaceae</taxon>
        <taxon>Actinomadura</taxon>
    </lineage>
</organism>
<dbReference type="InterPro" id="IPR036291">
    <property type="entry name" value="NAD(P)-bd_dom_sf"/>
</dbReference>
<gene>
    <name evidence="3" type="ORF">ACFQ07_05510</name>
</gene>
<dbReference type="Pfam" id="PF03446">
    <property type="entry name" value="NAD_binding_2"/>
    <property type="match status" value="1"/>
</dbReference>
<evidence type="ECO:0000313" key="4">
    <source>
        <dbReference type="Proteomes" id="UP001597083"/>
    </source>
</evidence>
<feature type="non-terminal residue" evidence="3">
    <location>
        <position position="54"/>
    </location>
</feature>
<reference evidence="4" key="1">
    <citation type="journal article" date="2019" name="Int. J. Syst. Evol. Microbiol.">
        <title>The Global Catalogue of Microorganisms (GCM) 10K type strain sequencing project: providing services to taxonomists for standard genome sequencing and annotation.</title>
        <authorList>
            <consortium name="The Broad Institute Genomics Platform"/>
            <consortium name="The Broad Institute Genome Sequencing Center for Infectious Disease"/>
            <person name="Wu L."/>
            <person name="Ma J."/>
        </authorList>
    </citation>
    <scope>NUCLEOTIDE SEQUENCE [LARGE SCALE GENOMIC DNA]</scope>
    <source>
        <strain evidence="4">JCM 31696</strain>
    </source>
</reference>
<evidence type="ECO:0000313" key="3">
    <source>
        <dbReference type="EMBL" id="MFD0851664.1"/>
    </source>
</evidence>
<dbReference type="SUPFAM" id="SSF51735">
    <property type="entry name" value="NAD(P)-binding Rossmann-fold domains"/>
    <property type="match status" value="1"/>
</dbReference>
<evidence type="ECO:0000256" key="1">
    <source>
        <dbReference type="SAM" id="SignalP"/>
    </source>
</evidence>
<dbReference type="EMBL" id="JBHTIR010000675">
    <property type="protein sequence ID" value="MFD0851664.1"/>
    <property type="molecule type" value="Genomic_DNA"/>
</dbReference>
<proteinExistence type="predicted"/>
<feature type="signal peptide" evidence="1">
    <location>
        <begin position="1"/>
        <end position="21"/>
    </location>
</feature>
<dbReference type="PANTHER" id="PTHR43580:SF2">
    <property type="entry name" value="CYTOKINE-LIKE NUCLEAR FACTOR N-PAC"/>
    <property type="match status" value="1"/>
</dbReference>
<feature type="domain" description="6-phosphogluconate dehydrogenase NADP-binding" evidence="2">
    <location>
        <begin position="8"/>
        <end position="53"/>
    </location>
</feature>
<feature type="chain" id="PRO_5046243339" evidence="1">
    <location>
        <begin position="22"/>
        <end position="54"/>
    </location>
</feature>
<protein>
    <submittedName>
        <fullName evidence="3">NAD(P)-binding domain-containing protein</fullName>
    </submittedName>
</protein>
<dbReference type="InterPro" id="IPR051265">
    <property type="entry name" value="HIBADH-related_NP60_sf"/>
</dbReference>
<accession>A0ABW3CCK3</accession>
<sequence length="54" mass="5481">MTSDSQAVTVLGLGSMGSALAATLLDQGHPTTVWNRSADKAKPLVDKGARLAAT</sequence>
<comment type="caution">
    <text evidence="3">The sequence shown here is derived from an EMBL/GenBank/DDBJ whole genome shotgun (WGS) entry which is preliminary data.</text>
</comment>
<dbReference type="Proteomes" id="UP001597083">
    <property type="component" value="Unassembled WGS sequence"/>
</dbReference>
<dbReference type="InterPro" id="IPR006115">
    <property type="entry name" value="6PGDH_NADP-bd"/>
</dbReference>
<name>A0ABW3CCK3_9ACTN</name>